<keyword evidence="2" id="KW-1185">Reference proteome</keyword>
<dbReference type="AlphaFoldDB" id="A0AAN9KG87"/>
<reference evidence="1 2" key="1">
    <citation type="submission" date="2024-01" db="EMBL/GenBank/DDBJ databases">
        <title>The genomes of 5 underutilized Papilionoideae crops provide insights into root nodulation and disease resistanc.</title>
        <authorList>
            <person name="Jiang F."/>
        </authorList>
    </citation>
    <scope>NUCLEOTIDE SEQUENCE [LARGE SCALE GENOMIC DNA]</scope>
    <source>
        <strain evidence="1">LVBAO_FW01</strain>
        <tissue evidence="1">Leaves</tissue>
    </source>
</reference>
<organism evidence="1 2">
    <name type="scientific">Canavalia gladiata</name>
    <name type="common">Sword bean</name>
    <name type="synonym">Dolichos gladiatus</name>
    <dbReference type="NCBI Taxonomy" id="3824"/>
    <lineage>
        <taxon>Eukaryota</taxon>
        <taxon>Viridiplantae</taxon>
        <taxon>Streptophyta</taxon>
        <taxon>Embryophyta</taxon>
        <taxon>Tracheophyta</taxon>
        <taxon>Spermatophyta</taxon>
        <taxon>Magnoliopsida</taxon>
        <taxon>eudicotyledons</taxon>
        <taxon>Gunneridae</taxon>
        <taxon>Pentapetalae</taxon>
        <taxon>rosids</taxon>
        <taxon>fabids</taxon>
        <taxon>Fabales</taxon>
        <taxon>Fabaceae</taxon>
        <taxon>Papilionoideae</taxon>
        <taxon>50 kb inversion clade</taxon>
        <taxon>NPAAA clade</taxon>
        <taxon>indigoferoid/millettioid clade</taxon>
        <taxon>Phaseoleae</taxon>
        <taxon>Canavalia</taxon>
    </lineage>
</organism>
<sequence length="139" mass="16068">MWMTRDAYLDQYNYTKLSGESFYFYPSWILFQLTVATPGAAIEVLKSRNIEPWYPKVTDATIKEFMAKILKSDPECTEFIRRNKDYANYAVDKSSCNDHISGEEGIRSIKFYAINGPDLQLKCPNIKITIPVQLVQLHS</sequence>
<gene>
    <name evidence="1" type="ORF">VNO77_34149</name>
</gene>
<accession>A0AAN9KG87</accession>
<evidence type="ECO:0000313" key="2">
    <source>
        <dbReference type="Proteomes" id="UP001367508"/>
    </source>
</evidence>
<dbReference type="EMBL" id="JAYMYQ010000008">
    <property type="protein sequence ID" value="KAK7315592.1"/>
    <property type="molecule type" value="Genomic_DNA"/>
</dbReference>
<comment type="caution">
    <text evidence="1">The sequence shown here is derived from an EMBL/GenBank/DDBJ whole genome shotgun (WGS) entry which is preliminary data.</text>
</comment>
<proteinExistence type="predicted"/>
<name>A0AAN9KG87_CANGL</name>
<evidence type="ECO:0000313" key="1">
    <source>
        <dbReference type="EMBL" id="KAK7315592.1"/>
    </source>
</evidence>
<protein>
    <submittedName>
        <fullName evidence="1">Uncharacterized protein</fullName>
    </submittedName>
</protein>
<dbReference type="Proteomes" id="UP001367508">
    <property type="component" value="Unassembled WGS sequence"/>
</dbReference>